<evidence type="ECO:0000313" key="2">
    <source>
        <dbReference type="EMBL" id="GGI17430.1"/>
    </source>
</evidence>
<dbReference type="Pfam" id="PF12697">
    <property type="entry name" value="Abhydrolase_6"/>
    <property type="match status" value="1"/>
</dbReference>
<dbReference type="InterPro" id="IPR000073">
    <property type="entry name" value="AB_hydrolase_1"/>
</dbReference>
<gene>
    <name evidence="2" type="ORF">GCM10008066_08940</name>
</gene>
<dbReference type="InterPro" id="IPR050266">
    <property type="entry name" value="AB_hydrolase_sf"/>
</dbReference>
<sequence length="291" mass="32334">MRVAMTNPVIRYVYCLSPAGLHRMAYKEWGDPANPDVLVCAHGLTRVSDDFDVLASRLCDRYRVICPDIVGRGRSDHLRDPQYYAIPQYVADVVTLIARLDVERVHWVGTSMGGLIGMVLAVQPANLIGKLVLNDIGPSLNAAAMTRIAEYIGQSPHFPSFDEALAYVKAISASFGMHDEYQWRKLATDVLKESEGGWCFTYDAALAIPFKAMTMESVQASQKLLWDVYDAIRCPTLLLRGVHSDLLSRETAEEMTRRGPRAQLLELPDVGHAPTLLVPSQIDPVCEFLLS</sequence>
<dbReference type="PRINTS" id="PR00111">
    <property type="entry name" value="ABHYDROLASE"/>
</dbReference>
<dbReference type="AlphaFoldDB" id="A0A8J3ARF5"/>
<dbReference type="InterPro" id="IPR029058">
    <property type="entry name" value="AB_hydrolase_fold"/>
</dbReference>
<proteinExistence type="predicted"/>
<reference evidence="3" key="1">
    <citation type="journal article" date="2019" name="Int. J. Syst. Evol. Microbiol.">
        <title>The Global Catalogue of Microorganisms (GCM) 10K type strain sequencing project: providing services to taxonomists for standard genome sequencing and annotation.</title>
        <authorList>
            <consortium name="The Broad Institute Genomics Platform"/>
            <consortium name="The Broad Institute Genome Sequencing Center for Infectious Disease"/>
            <person name="Wu L."/>
            <person name="Ma J."/>
        </authorList>
    </citation>
    <scope>NUCLEOTIDE SEQUENCE [LARGE SCALE GENOMIC DNA]</scope>
    <source>
        <strain evidence="3">CCM 2767</strain>
    </source>
</reference>
<protein>
    <submittedName>
        <fullName evidence="2">Hydrolase</fullName>
    </submittedName>
</protein>
<name>A0A8J3ARF5_9BURK</name>
<dbReference type="PANTHER" id="PTHR43798">
    <property type="entry name" value="MONOACYLGLYCEROL LIPASE"/>
    <property type="match status" value="1"/>
</dbReference>
<dbReference type="GO" id="GO:0016020">
    <property type="term" value="C:membrane"/>
    <property type="evidence" value="ECO:0007669"/>
    <property type="project" value="TreeGrafter"/>
</dbReference>
<dbReference type="EMBL" id="BMDI01000001">
    <property type="protein sequence ID" value="GGI17430.1"/>
    <property type="molecule type" value="Genomic_DNA"/>
</dbReference>
<dbReference type="PANTHER" id="PTHR43798:SF33">
    <property type="entry name" value="HYDROLASE, PUTATIVE (AFU_ORTHOLOGUE AFUA_2G14860)-RELATED"/>
    <property type="match status" value="1"/>
</dbReference>
<dbReference type="Gene3D" id="3.40.50.1820">
    <property type="entry name" value="alpha/beta hydrolase"/>
    <property type="match status" value="1"/>
</dbReference>
<dbReference type="SUPFAM" id="SSF53474">
    <property type="entry name" value="alpha/beta-Hydrolases"/>
    <property type="match status" value="1"/>
</dbReference>
<comment type="caution">
    <text evidence="2">The sequence shown here is derived from an EMBL/GenBank/DDBJ whole genome shotgun (WGS) entry which is preliminary data.</text>
</comment>
<evidence type="ECO:0000313" key="3">
    <source>
        <dbReference type="Proteomes" id="UP000642180"/>
    </source>
</evidence>
<accession>A0A8J3ARF5</accession>
<feature type="domain" description="AB hydrolase-1" evidence="1">
    <location>
        <begin position="38"/>
        <end position="276"/>
    </location>
</feature>
<dbReference type="GO" id="GO:0016787">
    <property type="term" value="F:hydrolase activity"/>
    <property type="evidence" value="ECO:0007669"/>
    <property type="project" value="UniProtKB-KW"/>
</dbReference>
<organism evidence="2 3">
    <name type="scientific">Oxalicibacterium faecigallinarum</name>
    <dbReference type="NCBI Taxonomy" id="573741"/>
    <lineage>
        <taxon>Bacteria</taxon>
        <taxon>Pseudomonadati</taxon>
        <taxon>Pseudomonadota</taxon>
        <taxon>Betaproteobacteria</taxon>
        <taxon>Burkholderiales</taxon>
        <taxon>Oxalobacteraceae</taxon>
        <taxon>Oxalicibacterium</taxon>
    </lineage>
</organism>
<keyword evidence="3" id="KW-1185">Reference proteome</keyword>
<keyword evidence="2" id="KW-0378">Hydrolase</keyword>
<evidence type="ECO:0000259" key="1">
    <source>
        <dbReference type="Pfam" id="PF12697"/>
    </source>
</evidence>
<dbReference type="Proteomes" id="UP000642180">
    <property type="component" value="Unassembled WGS sequence"/>
</dbReference>